<dbReference type="Gene3D" id="2.40.10.500">
    <property type="match status" value="2"/>
</dbReference>
<dbReference type="Proteomes" id="UP000663856">
    <property type="component" value="Unassembled WGS sequence"/>
</dbReference>
<dbReference type="SUPFAM" id="SSF101898">
    <property type="entry name" value="NHL repeat"/>
    <property type="match status" value="1"/>
</dbReference>
<keyword evidence="1" id="KW-0677">Repeat</keyword>
<evidence type="ECO:0000256" key="3">
    <source>
        <dbReference type="PROSITE-ProRule" id="PRU00076"/>
    </source>
</evidence>
<dbReference type="CDD" id="cd00054">
    <property type="entry name" value="EGF_CA"/>
    <property type="match status" value="2"/>
</dbReference>
<dbReference type="Pfam" id="PF01436">
    <property type="entry name" value="NHL"/>
    <property type="match status" value="1"/>
</dbReference>
<dbReference type="InterPro" id="IPR001258">
    <property type="entry name" value="NHL_repeat"/>
</dbReference>
<dbReference type="EMBL" id="CAJNRF010011417">
    <property type="protein sequence ID" value="CAF2131468.1"/>
    <property type="molecule type" value="Genomic_DNA"/>
</dbReference>
<keyword evidence="2 3" id="KW-1015">Disulfide bond</keyword>
<evidence type="ECO:0000313" key="7">
    <source>
        <dbReference type="EMBL" id="CAF2131468.1"/>
    </source>
</evidence>
<feature type="disulfide bond" evidence="3">
    <location>
        <begin position="672"/>
        <end position="681"/>
    </location>
</feature>
<dbReference type="PANTHER" id="PTHR24033">
    <property type="entry name" value="EGF-LIKE DOMAIN-CONTAINING PROTEIN"/>
    <property type="match status" value="1"/>
</dbReference>
<dbReference type="SMART" id="SM00181">
    <property type="entry name" value="EGF"/>
    <property type="match status" value="3"/>
</dbReference>
<keyword evidence="5" id="KW-1133">Transmembrane helix</keyword>
<feature type="domain" description="EGF-like" evidence="6">
    <location>
        <begin position="603"/>
        <end position="643"/>
    </location>
</feature>
<dbReference type="GO" id="GO:0005509">
    <property type="term" value="F:calcium ion binding"/>
    <property type="evidence" value="ECO:0007669"/>
    <property type="project" value="InterPro"/>
</dbReference>
<dbReference type="InterPro" id="IPR002859">
    <property type="entry name" value="PKD/REJ-like"/>
</dbReference>
<dbReference type="PROSITE" id="PS00022">
    <property type="entry name" value="EGF_1"/>
    <property type="match status" value="2"/>
</dbReference>
<evidence type="ECO:0000256" key="4">
    <source>
        <dbReference type="PROSITE-ProRule" id="PRU00504"/>
    </source>
</evidence>
<dbReference type="SUPFAM" id="SSF57196">
    <property type="entry name" value="EGF/Laminin"/>
    <property type="match status" value="2"/>
</dbReference>
<reference evidence="7" key="1">
    <citation type="submission" date="2021-02" db="EMBL/GenBank/DDBJ databases">
        <authorList>
            <person name="Nowell W R."/>
        </authorList>
    </citation>
    <scope>NUCLEOTIDE SEQUENCE</scope>
</reference>
<keyword evidence="3" id="KW-0245">EGF-like domain</keyword>
<accession>A0A816WCM9</accession>
<feature type="repeat" description="NHL" evidence="4">
    <location>
        <begin position="434"/>
        <end position="470"/>
    </location>
</feature>
<dbReference type="InterPro" id="IPR011042">
    <property type="entry name" value="6-blade_b-propeller_TolB-like"/>
</dbReference>
<dbReference type="PROSITE" id="PS51125">
    <property type="entry name" value="NHL"/>
    <property type="match status" value="1"/>
</dbReference>
<evidence type="ECO:0000256" key="1">
    <source>
        <dbReference type="ARBA" id="ARBA00022737"/>
    </source>
</evidence>
<comment type="caution">
    <text evidence="3">Lacks conserved residue(s) required for the propagation of feature annotation.</text>
</comment>
<evidence type="ECO:0000256" key="2">
    <source>
        <dbReference type="ARBA" id="ARBA00023157"/>
    </source>
</evidence>
<sequence>MISNVAEGNGNDVVVDDIELRVYLTNDLDDTFTTASTILDCNNTEDYCECSNDFIGSSCEIQSVDVCSKHENDTYGSLFFITFGSGSDRFSSKTASDFNFTTNLKKESWSNFKPGAYAFVNSVPSSLTVLWHNAAKDHTTNDTDGYMYLADLGKAGEQIFNYQINNLCVGMSYELSAYMTNVMRETWWPSVTEPNIRFEVRAMKENGDLIAQKSTGDIPIYKHMTWSKHGLSFVAKSSSIVLLMISNVDGHWGNEVAIDDIQLRVSSANQTGFFYPVTYNRPKLCPNAIWDADGTTVFNQSLIGYHARGIFVDSNNTLYAVAQDHSEILTLFQNSTIQVLSKRVQLANYTGIIVNIDGEIYLENGTESGRIVKWAKNTNNSMSVAHFPGHCYGLFIDHNNSLYCSMNEKDAVVKMSLNDKTSKIVNVTGTYTDGSGQNQFSGPWGIFVDNNFTLYVADSGNNRIQCFQLGENIGTTIAGNGTPNNLQLKYPTGVVLDADNNLFIADNNNARIIRVIRDDYQCVVGCDSNSSSTSDKLNNAYALSFDSHGNLFAADEYNHRIQKFTLATNSCDSTTTTTTTASTTSINTSQRGLTATGINCNTSNSSCDLLKPCQNHGTCINTQTDNDCYVCLCATGFNGTHCEFDHRPCKSQTCLGHGECHETLDLSFFCLCHDGWTGVHCESMINFCDNFTCLNNGTCRSSSLNYTCCSPPSVRLAMESNSFGNLTKVRRNDEFFISAYIELFCMDSIEVVSQWTIANCTKNCSSSMSLSHPIITTFSEIYIPAKKLEYGIYEVKLTVSSVDIPMVTASAVGYIEIIPTGIMVNLISNGTSMITHDSQQNLTLDPGRFSEDPDENEFNSTKWNYTYYCRIHDLPVTAGSSVLMNDNDEISSPNCSCFTGQFSSTESRSSVTITANSLVVNRTYQFMVNITHRANSYFQASGYLLVKVENARSQMVAVGCVIATMCSRKGEFQYINPNTQLALFSSLMNQTGLLNNITWNVYTGMMNSSSDTQKWSLFTNMNDYRDIWFFGANRSHFTATNQLFLTYRSIKFWRFEVVYISMAEKSSSALHFEINQPPKPGICSITPSNGTITTKFTVICKDWADQDGIKDYSFYAWATHAEQRVILGSTISSLFELRLPVGCGNASLMNVIVQIRDQLNSMTEANLPAVSVIPTRTSIDSFIKAMKVASTMSSTDPLVELLSKNNSVLTGQVITTVSQVLNEINTEIIRLGIQNIASIFVSPLGSREIPMSSHSWNTSTFNQYIQQLNGDASVREYLMKSMKDLTTTTWNNILLHASSLALLTHAINELTRDTSMLASSKCRDMAITLESMARMVSSDDVKKIGNQLVQCAANVLSAVNVPLQQRGTILELDLNRSSATSNDYDDDIYLNLNLNGIDFVNPFFLYNLCYFDLIVGIFMKENEPSYERNFYHQKRTANIVVKQVAETLVAITNAFNIHLNVGQNMTVNTTSVFTSLEKTLVSSLSNKRITPFEGAQIHLPLSSNLTESDTISVWSLMQPLAVASATPGQVNTSLSTMISLSILDSHGKEISIHTDNENPMEFFIPRDPNLIVPPMALYNATLIHDAKHQFYFHMINITQSNVNLTVSLHIEMRPRNRSRNYLMIFRFDGQPQLSTLINNIDDWSLLCSSNISGDGIHKYFINNNRTAKHRFVIVGLRELNTSEVCSNKSLTPPITDQPFNFSADYELRTFTSACYYLDSNNNWQSDGLLVGPMTDHYQTQCFSTHLSTFTSGYSNVPNPVLLSNDRFGHIQNSCLSFYVDGNIVNALNLISKSFAYIAIFALSITAMFILIMDRLKYCFNIDPAIEDLKRMRQEKRKHRVIERLIYVDATRQAFE</sequence>
<organism evidence="7 8">
    <name type="scientific">Rotaria magnacalcarata</name>
    <dbReference type="NCBI Taxonomy" id="392030"/>
    <lineage>
        <taxon>Eukaryota</taxon>
        <taxon>Metazoa</taxon>
        <taxon>Spiralia</taxon>
        <taxon>Gnathifera</taxon>
        <taxon>Rotifera</taxon>
        <taxon>Eurotatoria</taxon>
        <taxon>Bdelloidea</taxon>
        <taxon>Philodinida</taxon>
        <taxon>Philodinidae</taxon>
        <taxon>Rotaria</taxon>
    </lineage>
</organism>
<feature type="transmembrane region" description="Helical" evidence="5">
    <location>
        <begin position="1794"/>
        <end position="1812"/>
    </location>
</feature>
<dbReference type="Gene3D" id="2.120.10.30">
    <property type="entry name" value="TolB, C-terminal domain"/>
    <property type="match status" value="1"/>
</dbReference>
<dbReference type="PANTHER" id="PTHR24033:SF151">
    <property type="entry name" value="NOTCH 2"/>
    <property type="match status" value="1"/>
</dbReference>
<name>A0A816WCM9_9BILA</name>
<dbReference type="Gene3D" id="2.10.25.10">
    <property type="entry name" value="Laminin"/>
    <property type="match status" value="2"/>
</dbReference>
<dbReference type="Pfam" id="PF02010">
    <property type="entry name" value="REJ"/>
    <property type="match status" value="1"/>
</dbReference>
<evidence type="ECO:0000256" key="5">
    <source>
        <dbReference type="SAM" id="Phobius"/>
    </source>
</evidence>
<dbReference type="Pfam" id="PF00008">
    <property type="entry name" value="EGF"/>
    <property type="match status" value="1"/>
</dbReference>
<dbReference type="InterPro" id="IPR051830">
    <property type="entry name" value="NOTCH_homolog"/>
</dbReference>
<comment type="caution">
    <text evidence="7">The sequence shown here is derived from an EMBL/GenBank/DDBJ whole genome shotgun (WGS) entry which is preliminary data.</text>
</comment>
<dbReference type="PROSITE" id="PS01186">
    <property type="entry name" value="EGF_2"/>
    <property type="match status" value="2"/>
</dbReference>
<gene>
    <name evidence="7" type="ORF">WKI299_LOCUS26380</name>
</gene>
<dbReference type="InterPro" id="IPR000742">
    <property type="entry name" value="EGF"/>
</dbReference>
<evidence type="ECO:0000313" key="8">
    <source>
        <dbReference type="Proteomes" id="UP000663856"/>
    </source>
</evidence>
<dbReference type="SMART" id="SM00179">
    <property type="entry name" value="EGF_CA"/>
    <property type="match status" value="2"/>
</dbReference>
<feature type="domain" description="EGF-like" evidence="6">
    <location>
        <begin position="645"/>
        <end position="682"/>
    </location>
</feature>
<dbReference type="PROSITE" id="PS50026">
    <property type="entry name" value="EGF_3"/>
    <property type="match status" value="2"/>
</dbReference>
<dbReference type="InterPro" id="IPR001881">
    <property type="entry name" value="EGF-like_Ca-bd_dom"/>
</dbReference>
<evidence type="ECO:0000259" key="6">
    <source>
        <dbReference type="PROSITE" id="PS50026"/>
    </source>
</evidence>
<protein>
    <recommendedName>
        <fullName evidence="6">EGF-like domain-containing protein</fullName>
    </recommendedName>
</protein>
<proteinExistence type="predicted"/>
<feature type="disulfide bond" evidence="3">
    <location>
        <begin position="633"/>
        <end position="642"/>
    </location>
</feature>
<keyword evidence="5" id="KW-0812">Transmembrane</keyword>
<keyword evidence="5" id="KW-0472">Membrane</keyword>
<dbReference type="CDD" id="cd05819">
    <property type="entry name" value="NHL"/>
    <property type="match status" value="1"/>
</dbReference>